<sequence>MDHHTWNRFSRLLDAPVDPCVEAIKHWQYVHTERSRVDNLLAEICDDTDTFDASESWAIEQEAIVAELYRHLDEVYKTFERGDHTKFITHKPSAAKLLNPLPVPKYAFKEWLKQCRKMSEKPELIRQLPRPPFIPCSKVGCDDTLASSKTCVHSLEIFYRGAELNHKELIKERNFWHPDRWSRVPQPHRQEVERMAILVFQVLQPLCDGIR</sequence>
<gene>
    <name evidence="1" type="ORF">AWRI4619_LOCUS4004</name>
</gene>
<protein>
    <submittedName>
        <fullName evidence="1">Uncharacterized protein</fullName>
    </submittedName>
</protein>
<evidence type="ECO:0000313" key="2">
    <source>
        <dbReference type="Proteomes" id="UP000716446"/>
    </source>
</evidence>
<name>A0A9N8JDV3_9PEZI</name>
<organism evidence="1 2">
    <name type="scientific">Aureobasidium vineae</name>
    <dbReference type="NCBI Taxonomy" id="2773715"/>
    <lineage>
        <taxon>Eukaryota</taxon>
        <taxon>Fungi</taxon>
        <taxon>Dikarya</taxon>
        <taxon>Ascomycota</taxon>
        <taxon>Pezizomycotina</taxon>
        <taxon>Dothideomycetes</taxon>
        <taxon>Dothideomycetidae</taxon>
        <taxon>Dothideales</taxon>
        <taxon>Saccotheciaceae</taxon>
        <taxon>Aureobasidium</taxon>
    </lineage>
</organism>
<keyword evidence="2" id="KW-1185">Reference proteome</keyword>
<proteinExistence type="predicted"/>
<comment type="caution">
    <text evidence="1">The sequence shown here is derived from an EMBL/GenBank/DDBJ whole genome shotgun (WGS) entry which is preliminary data.</text>
</comment>
<accession>A0A9N8JDV3</accession>
<evidence type="ECO:0000313" key="1">
    <source>
        <dbReference type="EMBL" id="CAD0086205.1"/>
    </source>
</evidence>
<dbReference type="EMBL" id="CAIJEN010000005">
    <property type="protein sequence ID" value="CAD0086205.1"/>
    <property type="molecule type" value="Genomic_DNA"/>
</dbReference>
<reference evidence="1" key="1">
    <citation type="submission" date="2020-06" db="EMBL/GenBank/DDBJ databases">
        <authorList>
            <person name="Onetto C."/>
        </authorList>
    </citation>
    <scope>NUCLEOTIDE SEQUENCE</scope>
</reference>
<dbReference type="AlphaFoldDB" id="A0A9N8JDV3"/>
<dbReference type="Proteomes" id="UP000716446">
    <property type="component" value="Unassembled WGS sequence"/>
</dbReference>